<name>A0A1D8TQA4_9CYAN</name>
<organism evidence="1 2">
    <name type="scientific">Moorena producens PAL-8-15-08-1</name>
    <dbReference type="NCBI Taxonomy" id="1458985"/>
    <lineage>
        <taxon>Bacteria</taxon>
        <taxon>Bacillati</taxon>
        <taxon>Cyanobacteriota</taxon>
        <taxon>Cyanophyceae</taxon>
        <taxon>Coleofasciculales</taxon>
        <taxon>Coleofasciculaceae</taxon>
        <taxon>Moorena</taxon>
    </lineage>
</organism>
<evidence type="ECO:0000313" key="2">
    <source>
        <dbReference type="Proteomes" id="UP000177870"/>
    </source>
</evidence>
<reference evidence="2" key="1">
    <citation type="submission" date="2016-10" db="EMBL/GenBank/DDBJ databases">
        <title>Comparative genomics uncovers the prolific and rare metabolic potential of the cyanobacterial genus Moorea.</title>
        <authorList>
            <person name="Leao T."/>
            <person name="Castelao G."/>
            <person name="Korobeynikov A."/>
            <person name="Monroe E.A."/>
            <person name="Podell S."/>
            <person name="Glukhov E."/>
            <person name="Allen E."/>
            <person name="Gerwick W.H."/>
            <person name="Gerwick L."/>
        </authorList>
    </citation>
    <scope>NUCLEOTIDE SEQUENCE [LARGE SCALE GENOMIC DNA]</scope>
    <source>
        <strain evidence="2">PAL-8-15-08-1</strain>
    </source>
</reference>
<gene>
    <name evidence="1" type="ORF">BJP34_10045</name>
</gene>
<dbReference type="EMBL" id="CP017599">
    <property type="protein sequence ID" value="AOW99752.1"/>
    <property type="molecule type" value="Genomic_DNA"/>
</dbReference>
<proteinExistence type="predicted"/>
<dbReference type="KEGG" id="mpro:BJP34_10045"/>
<accession>A0A1D8TQA4</accession>
<sequence>MAISPQLSAISYQLMRVCPSVEACATVEACALSYQLSAISYQLSAISYQLSAIRVAWPTAKADD</sequence>
<protein>
    <submittedName>
        <fullName evidence="1">Uncharacterized protein</fullName>
    </submittedName>
</protein>
<dbReference type="AlphaFoldDB" id="A0A1D8TQA4"/>
<evidence type="ECO:0000313" key="1">
    <source>
        <dbReference type="EMBL" id="AOW99752.1"/>
    </source>
</evidence>
<dbReference type="Proteomes" id="UP000177870">
    <property type="component" value="Chromosome"/>
</dbReference>